<evidence type="ECO:0000313" key="1">
    <source>
        <dbReference type="EMBL" id="ABE36509.1"/>
    </source>
</evidence>
<dbReference type="Proteomes" id="UP000001817">
    <property type="component" value="Chromosome 3"/>
</dbReference>
<dbReference type="EMBL" id="CP000272">
    <property type="protein sequence ID" value="ABE36509.1"/>
    <property type="molecule type" value="Genomic_DNA"/>
</dbReference>
<protein>
    <submittedName>
        <fullName evidence="1">Uncharacterized protein</fullName>
    </submittedName>
</protein>
<sequence>MKCLPCFPDICLRTVSSILFSRRDALIHCVTGLRGIQRIARHSKTYTLIRFVSTVYHPDGRPKRMPHGGLLDGTSNDRSGHALAIPPNRQHVHSAHYNANSVGPALMNGAAHPLSSFSDDSDDDANNAITAIRPVIPKMPPLTRTDFHFVQVSRDRLQLRLSLAQ</sequence>
<accession>Q13HD0</accession>
<organism evidence="1 2">
    <name type="scientific">Paraburkholderia xenovorans (strain LB400)</name>
    <dbReference type="NCBI Taxonomy" id="266265"/>
    <lineage>
        <taxon>Bacteria</taxon>
        <taxon>Pseudomonadati</taxon>
        <taxon>Pseudomonadota</taxon>
        <taxon>Betaproteobacteria</taxon>
        <taxon>Burkholderiales</taxon>
        <taxon>Burkholderiaceae</taxon>
        <taxon>Paraburkholderia</taxon>
    </lineage>
</organism>
<proteinExistence type="predicted"/>
<dbReference type="AlphaFoldDB" id="Q13HD0"/>
<dbReference type="KEGG" id="bxe:Bxe_C0611"/>
<keyword evidence="2" id="KW-1185">Reference proteome</keyword>
<evidence type="ECO:0000313" key="2">
    <source>
        <dbReference type="Proteomes" id="UP000001817"/>
    </source>
</evidence>
<reference evidence="1 2" key="1">
    <citation type="journal article" date="2006" name="Proc. Natl. Acad. Sci. U.S.A.">
        <title>Burkholderia xenovorans LB400 harbors a multi-replicon, 9.73-Mbp genome shaped for versatility.</title>
        <authorList>
            <person name="Chain P.S."/>
            <person name="Denef V.J."/>
            <person name="Konstantinidis K.T."/>
            <person name="Vergez L.M."/>
            <person name="Agullo L."/>
            <person name="Reyes V.L."/>
            <person name="Hauser L."/>
            <person name="Cordova M."/>
            <person name="Gomez L."/>
            <person name="Gonzalez M."/>
            <person name="Land M."/>
            <person name="Lao V."/>
            <person name="Larimer F."/>
            <person name="LiPuma J.J."/>
            <person name="Mahenthiralingam E."/>
            <person name="Malfatti S.A."/>
            <person name="Marx C.J."/>
            <person name="Parnell J.J."/>
            <person name="Ramette A."/>
            <person name="Richardson P."/>
            <person name="Seeger M."/>
            <person name="Smith D."/>
            <person name="Spilker T."/>
            <person name="Sul W.J."/>
            <person name="Tsoi T.V."/>
            <person name="Ulrich L.E."/>
            <person name="Zhulin I.B."/>
            <person name="Tiedje J.M."/>
        </authorList>
    </citation>
    <scope>NUCLEOTIDE SEQUENCE [LARGE SCALE GENOMIC DNA]</scope>
    <source>
        <strain evidence="1 2">LB400</strain>
    </source>
</reference>
<dbReference type="STRING" id="266265.Bxe_C0611"/>
<name>Q13HD0_PARXL</name>
<gene>
    <name evidence="1" type="ORF">Bxe_C0611</name>
</gene>